<keyword evidence="2" id="KW-0645">Protease</keyword>
<sequence length="432" mass="47045">MTAYPADSLVTVRPFAQRPDGDMVVIGDLDRQVFLSIPAEGLDILQNLADGATVGETVRRYRDKYHETPDIDDFLDVLTEEGFVAPGSATASVAGSDAAPASNVRWSSHLEWLSYETCRRLVSMPVLVAAAVVVLGALVLVALDPGVLPSATVLVFRDNFAVSMTLTVIVMLAGIMVHEFAHVIAARAAGIPARIGIGHRLYIMVIETDMSGMWLASRRERHIAFLSGPIVDAVFASGIIAVLYAARHGALELSPFAAQLTAAFLWTYLSRLLWQCFFFLRTDFYYVFSTATGCRDLKADTENFLRNLRARVLRIGSRVDQSGIPRREMRAVRAYSGFFLLGNVVTIAALLFVTLPILYGYGVEIGRFLTGRPSGFSSIDFIVLFVLAAIIDGGGLFLWLRSLYRGFRARRAAAAQPAAATTAEPPVTSAAR</sequence>
<dbReference type="GO" id="GO:0008233">
    <property type="term" value="F:peptidase activity"/>
    <property type="evidence" value="ECO:0007669"/>
    <property type="project" value="UniProtKB-KW"/>
</dbReference>
<evidence type="ECO:0000256" key="1">
    <source>
        <dbReference type="SAM" id="Phobius"/>
    </source>
</evidence>
<keyword evidence="1" id="KW-0812">Transmembrane</keyword>
<dbReference type="Proteomes" id="UP000669887">
    <property type="component" value="Unassembled WGS sequence"/>
</dbReference>
<feature type="transmembrane region" description="Helical" evidence="1">
    <location>
        <begin position="121"/>
        <end position="143"/>
    </location>
</feature>
<reference evidence="2" key="1">
    <citation type="submission" date="2021-03" db="EMBL/GenBank/DDBJ databases">
        <title>X isolated from Micromonospora tulbaghiae.</title>
        <authorList>
            <person name="Stennett H.L."/>
        </authorList>
    </citation>
    <scope>NUCLEOTIDE SEQUENCE</scope>
    <source>
        <strain evidence="2">28M1-20</strain>
    </source>
</reference>
<feature type="transmembrane region" description="Helical" evidence="1">
    <location>
        <begin position="381"/>
        <end position="400"/>
    </location>
</feature>
<evidence type="ECO:0000313" key="2">
    <source>
        <dbReference type="EMBL" id="MBO4139105.1"/>
    </source>
</evidence>
<keyword evidence="1" id="KW-0472">Membrane</keyword>
<dbReference type="AlphaFoldDB" id="A0AAW4JCS5"/>
<name>A0AAW4JCS5_9ACTN</name>
<feature type="transmembrane region" description="Helical" evidence="1">
    <location>
        <begin position="335"/>
        <end position="361"/>
    </location>
</feature>
<gene>
    <name evidence="2" type="ORF">J5U46_02900</name>
</gene>
<evidence type="ECO:0000313" key="3">
    <source>
        <dbReference type="Proteomes" id="UP000669887"/>
    </source>
</evidence>
<protein>
    <submittedName>
        <fullName evidence="2">Site-2 protease family protein</fullName>
    </submittedName>
</protein>
<comment type="caution">
    <text evidence="2">The sequence shown here is derived from an EMBL/GenBank/DDBJ whole genome shotgun (WGS) entry which is preliminary data.</text>
</comment>
<dbReference type="GO" id="GO:0006508">
    <property type="term" value="P:proteolysis"/>
    <property type="evidence" value="ECO:0007669"/>
    <property type="project" value="UniProtKB-KW"/>
</dbReference>
<accession>A0AAW4JCS5</accession>
<keyword evidence="1" id="KW-1133">Transmembrane helix</keyword>
<dbReference type="EMBL" id="JAGFVQ010000003">
    <property type="protein sequence ID" value="MBO4139105.1"/>
    <property type="molecule type" value="Genomic_DNA"/>
</dbReference>
<feature type="transmembrane region" description="Helical" evidence="1">
    <location>
        <begin position="223"/>
        <end position="244"/>
    </location>
</feature>
<keyword evidence="2" id="KW-0378">Hydrolase</keyword>
<feature type="transmembrane region" description="Helical" evidence="1">
    <location>
        <begin position="163"/>
        <end position="185"/>
    </location>
</feature>
<organism evidence="2 3">
    <name type="scientific">Micromonospora tulbaghiae</name>
    <dbReference type="NCBI Taxonomy" id="479978"/>
    <lineage>
        <taxon>Bacteria</taxon>
        <taxon>Bacillati</taxon>
        <taxon>Actinomycetota</taxon>
        <taxon>Actinomycetes</taxon>
        <taxon>Micromonosporales</taxon>
        <taxon>Micromonosporaceae</taxon>
        <taxon>Micromonospora</taxon>
    </lineage>
</organism>
<dbReference type="RefSeq" id="WP_208576421.1">
    <property type="nucleotide sequence ID" value="NZ_JAGFVQ010000003.1"/>
</dbReference>
<feature type="transmembrane region" description="Helical" evidence="1">
    <location>
        <begin position="256"/>
        <end position="274"/>
    </location>
</feature>
<proteinExistence type="predicted"/>